<keyword evidence="2" id="KW-1185">Reference proteome</keyword>
<sequence length="458" mass="51460">MGNSNENASSSSANLSLGSLIVAATGHTVLRPVIERAAETISRTATQWVSETRATWHHCRLLSWNDLPEGPLHICQSSDPWAGSILNPCKQSHEAGEECWGSTLGQIFNRAWCEEEVIDCKPNDLMFEEYLKTDILTLLSYIAIGVVSHEMSVFNSNKWYTPERYNANDKSFVLRALATKIEFERREKNADKGHSILIAHVTGGFKHSLDDITAHLKPASLPKADMERILSGYPPYYRSEYVLRHRLPPGTREIILQDPIPSPQDRFRGGWIVAVGRTYAYPVAFYVDSQRHRPGGNFPHTIDASITRVRDILEHDIIPVFSPSDPLYGDVCAALEAVKRLMGGKTRSDLNRYWPKNGSVRGCISSLDQEVSNALIRLFNRFGPLTEEEKVLVKGPNTMAVLEVVVDGVATVVEYFKDRAVWLPSWWVDELKNESIYLRGCNSTEQASNRPQSPIQPL</sequence>
<dbReference type="AlphaFoldDB" id="A0A5N6EIC7"/>
<evidence type="ECO:0000313" key="1">
    <source>
        <dbReference type="EMBL" id="KAB8217087.1"/>
    </source>
</evidence>
<protein>
    <submittedName>
        <fullName evidence="1">Uncharacterized protein</fullName>
    </submittedName>
</protein>
<evidence type="ECO:0000313" key="2">
    <source>
        <dbReference type="Proteomes" id="UP000326799"/>
    </source>
</evidence>
<reference evidence="1 2" key="1">
    <citation type="submission" date="2019-04" db="EMBL/GenBank/DDBJ databases">
        <title>Fungal friends and foes A comparative genomics study of 23 Aspergillus species from section Flavi.</title>
        <authorList>
            <consortium name="DOE Joint Genome Institute"/>
            <person name="Kjaerbolling I."/>
            <person name="Vesth T.C."/>
            <person name="Frisvad J.C."/>
            <person name="Nybo J.L."/>
            <person name="Theobald S."/>
            <person name="Kildgaard S."/>
            <person name="Petersen T.I."/>
            <person name="Kuo A."/>
            <person name="Sato A."/>
            <person name="Lyhne E.K."/>
            <person name="Kogle M.E."/>
            <person name="Wiebenga A."/>
            <person name="Kun R.S."/>
            <person name="Lubbers R.J."/>
            <person name="Makela M.R."/>
            <person name="Barry K."/>
            <person name="Chovatia M."/>
            <person name="Clum A."/>
            <person name="Daum C."/>
            <person name="Haridas S."/>
            <person name="He G."/>
            <person name="LaButti K."/>
            <person name="Lipzen A."/>
            <person name="Mondo S."/>
            <person name="Pangilinan J."/>
            <person name="Riley R."/>
            <person name="Salamov A."/>
            <person name="Simmons B.A."/>
            <person name="Magnuson J.K."/>
            <person name="Henrissat B."/>
            <person name="Mortensen U.H."/>
            <person name="Larsen T.O."/>
            <person name="De vries R.P."/>
            <person name="Grigoriev I.V."/>
            <person name="Machida M."/>
            <person name="Baker S.E."/>
            <person name="Andersen M.R."/>
        </authorList>
    </citation>
    <scope>NUCLEOTIDE SEQUENCE [LARGE SCALE GENOMIC DNA]</scope>
    <source>
        <strain evidence="1 2">CBS 126849</strain>
    </source>
</reference>
<dbReference type="EMBL" id="ML733469">
    <property type="protein sequence ID" value="KAB8217087.1"/>
    <property type="molecule type" value="Genomic_DNA"/>
</dbReference>
<gene>
    <name evidence="1" type="ORF">BDV33DRAFT_143080</name>
</gene>
<organism evidence="1 2">
    <name type="scientific">Aspergillus novoparasiticus</name>
    <dbReference type="NCBI Taxonomy" id="986946"/>
    <lineage>
        <taxon>Eukaryota</taxon>
        <taxon>Fungi</taxon>
        <taxon>Dikarya</taxon>
        <taxon>Ascomycota</taxon>
        <taxon>Pezizomycotina</taxon>
        <taxon>Eurotiomycetes</taxon>
        <taxon>Eurotiomycetidae</taxon>
        <taxon>Eurotiales</taxon>
        <taxon>Aspergillaceae</taxon>
        <taxon>Aspergillus</taxon>
        <taxon>Aspergillus subgen. Circumdati</taxon>
    </lineage>
</organism>
<name>A0A5N6EIC7_9EURO</name>
<accession>A0A5N6EIC7</accession>
<proteinExistence type="predicted"/>
<dbReference type="Proteomes" id="UP000326799">
    <property type="component" value="Unassembled WGS sequence"/>
</dbReference>